<accession>A0A2P6AT53</accession>
<evidence type="ECO:0000256" key="3">
    <source>
        <dbReference type="ARBA" id="ARBA00022801"/>
    </source>
</evidence>
<keyword evidence="4" id="KW-0862">Zinc</keyword>
<dbReference type="AlphaFoldDB" id="A0A2P6AT53"/>
<dbReference type="InterPro" id="IPR036866">
    <property type="entry name" value="RibonucZ/Hydroxyglut_hydro"/>
</dbReference>
<dbReference type="SUPFAM" id="SSF56281">
    <property type="entry name" value="Metallo-hydrolase/oxidoreductase"/>
    <property type="match status" value="1"/>
</dbReference>
<gene>
    <name evidence="7" type="ORF">C5O18_04350</name>
</gene>
<evidence type="ECO:0000313" key="7">
    <source>
        <dbReference type="EMBL" id="PQA45999.1"/>
    </source>
</evidence>
<reference evidence="8" key="1">
    <citation type="submission" date="2018-02" db="EMBL/GenBank/DDBJ databases">
        <title>Genome sequencing of Solimonas sp. HR-BB.</title>
        <authorList>
            <person name="Lee Y."/>
            <person name="Jeon C.O."/>
        </authorList>
    </citation>
    <scope>NUCLEOTIDE SEQUENCE [LARGE SCALE GENOMIC DNA]</scope>
    <source>
        <strain evidence="8">HR-E</strain>
    </source>
</reference>
<organism evidence="7 8">
    <name type="scientific">Amnimonas aquatica</name>
    <dbReference type="NCBI Taxonomy" id="2094561"/>
    <lineage>
        <taxon>Bacteria</taxon>
        <taxon>Pseudomonadati</taxon>
        <taxon>Pseudomonadota</taxon>
        <taxon>Gammaproteobacteria</taxon>
        <taxon>Moraxellales</taxon>
        <taxon>Moraxellaceae</taxon>
        <taxon>Amnimonas</taxon>
    </lineage>
</organism>
<dbReference type="EMBL" id="PTQZ01000071">
    <property type="protein sequence ID" value="PQA45999.1"/>
    <property type="molecule type" value="Genomic_DNA"/>
</dbReference>
<keyword evidence="2" id="KW-0479">Metal-binding</keyword>
<evidence type="ECO:0000256" key="2">
    <source>
        <dbReference type="ARBA" id="ARBA00022723"/>
    </source>
</evidence>
<evidence type="ECO:0000256" key="5">
    <source>
        <dbReference type="SAM" id="MobiDB-lite"/>
    </source>
</evidence>
<dbReference type="InterPro" id="IPR001279">
    <property type="entry name" value="Metallo-B-lactamas"/>
</dbReference>
<comment type="cofactor">
    <cofactor evidence="1">
        <name>Zn(2+)</name>
        <dbReference type="ChEBI" id="CHEBI:29105"/>
    </cofactor>
</comment>
<dbReference type="GO" id="GO:0046872">
    <property type="term" value="F:metal ion binding"/>
    <property type="evidence" value="ECO:0007669"/>
    <property type="project" value="UniProtKB-KW"/>
</dbReference>
<evidence type="ECO:0000256" key="4">
    <source>
        <dbReference type="ARBA" id="ARBA00022833"/>
    </source>
</evidence>
<sequence length="215" mass="23737">MALRFRVLPVTAFEQNCSLVWCDSTREAALIDAGGDVDRLLAAVEAEGVTLTRLLVTHGHIDHAGAVAELADRLHLPIEGPHPDDLFWISRLGEQAGMFRFPPSRPFEPTRWLYQGNEVAIGAETLQVRHCPGHTPGHVVFISESAGVSFVGDVLFAGSIGRTDFPLGDHQTLIDAIRRELWPLDDDMRFVPGHGPMSTIGHERRHNPFVADRRG</sequence>
<dbReference type="PANTHER" id="PTHR46233:SF3">
    <property type="entry name" value="HYDROXYACYLGLUTATHIONE HYDROLASE GLOC"/>
    <property type="match status" value="1"/>
</dbReference>
<dbReference type="RefSeq" id="WP_105191791.1">
    <property type="nucleotide sequence ID" value="NZ_PTQZ01000071.1"/>
</dbReference>
<name>A0A2P6AT53_9GAMM</name>
<dbReference type="OrthoDB" id="9802991at2"/>
<evidence type="ECO:0000259" key="6">
    <source>
        <dbReference type="SMART" id="SM00849"/>
    </source>
</evidence>
<keyword evidence="3" id="KW-0378">Hydrolase</keyword>
<dbReference type="Gene3D" id="3.60.15.10">
    <property type="entry name" value="Ribonuclease Z/Hydroxyacylglutathione hydrolase-like"/>
    <property type="match status" value="1"/>
</dbReference>
<feature type="region of interest" description="Disordered" evidence="5">
    <location>
        <begin position="195"/>
        <end position="215"/>
    </location>
</feature>
<comment type="caution">
    <text evidence="7">The sequence shown here is derived from an EMBL/GenBank/DDBJ whole genome shotgun (WGS) entry which is preliminary data.</text>
</comment>
<evidence type="ECO:0000313" key="8">
    <source>
        <dbReference type="Proteomes" id="UP000243900"/>
    </source>
</evidence>
<dbReference type="SMART" id="SM00849">
    <property type="entry name" value="Lactamase_B"/>
    <property type="match status" value="1"/>
</dbReference>
<dbReference type="GO" id="GO:0016787">
    <property type="term" value="F:hydrolase activity"/>
    <property type="evidence" value="ECO:0007669"/>
    <property type="project" value="UniProtKB-KW"/>
</dbReference>
<dbReference type="InterPro" id="IPR051453">
    <property type="entry name" value="MBL_Glyoxalase_II"/>
</dbReference>
<evidence type="ECO:0000256" key="1">
    <source>
        <dbReference type="ARBA" id="ARBA00001947"/>
    </source>
</evidence>
<dbReference type="CDD" id="cd07737">
    <property type="entry name" value="YcbL-like_MBL-fold"/>
    <property type="match status" value="1"/>
</dbReference>
<dbReference type="Proteomes" id="UP000243900">
    <property type="component" value="Unassembled WGS sequence"/>
</dbReference>
<proteinExistence type="predicted"/>
<dbReference type="PANTHER" id="PTHR46233">
    <property type="entry name" value="HYDROXYACYLGLUTATHIONE HYDROLASE GLOC"/>
    <property type="match status" value="1"/>
</dbReference>
<keyword evidence="8" id="KW-1185">Reference proteome</keyword>
<protein>
    <recommendedName>
        <fullName evidence="6">Metallo-beta-lactamase domain-containing protein</fullName>
    </recommendedName>
</protein>
<dbReference type="Pfam" id="PF00753">
    <property type="entry name" value="Lactamase_B"/>
    <property type="match status" value="1"/>
</dbReference>
<feature type="domain" description="Metallo-beta-lactamase" evidence="6">
    <location>
        <begin position="14"/>
        <end position="194"/>
    </location>
</feature>